<gene>
    <name evidence="2" type="ORF">EJ02DRAFT_438109</name>
</gene>
<keyword evidence="3" id="KW-1185">Reference proteome</keyword>
<evidence type="ECO:0000313" key="3">
    <source>
        <dbReference type="Proteomes" id="UP000800038"/>
    </source>
</evidence>
<sequence length="243" mass="25863">MSLAVLDRCATGVATLVGLGSPVSLFLSLPGPASRPSSLSTPPHLTSPHRVERNGTPLGLPFVDERPESVRDGQSPMSPGDNDGDVSEGDEDSDLSEDENNGNPLPLELYSGSPGGKALLAAIYPYIRAAAKKEKPSSLCSSLWAYTAFYESEKPAYPSLRSCTLHGWSTTHSATDLLNSSYCDALEASRDDFEKARESLELTSPDRTPSLSPNVTPCIREAGPVERTASLYSGLEGSVEFEV</sequence>
<dbReference type="AlphaFoldDB" id="A0A6A5SF07"/>
<accession>A0A6A5SF07</accession>
<reference evidence="2" key="1">
    <citation type="journal article" date="2020" name="Stud. Mycol.">
        <title>101 Dothideomycetes genomes: a test case for predicting lifestyles and emergence of pathogens.</title>
        <authorList>
            <person name="Haridas S."/>
            <person name="Albert R."/>
            <person name="Binder M."/>
            <person name="Bloem J."/>
            <person name="Labutti K."/>
            <person name="Salamov A."/>
            <person name="Andreopoulos B."/>
            <person name="Baker S."/>
            <person name="Barry K."/>
            <person name="Bills G."/>
            <person name="Bluhm B."/>
            <person name="Cannon C."/>
            <person name="Castanera R."/>
            <person name="Culley D."/>
            <person name="Daum C."/>
            <person name="Ezra D."/>
            <person name="Gonzalez J."/>
            <person name="Henrissat B."/>
            <person name="Kuo A."/>
            <person name="Liang C."/>
            <person name="Lipzen A."/>
            <person name="Lutzoni F."/>
            <person name="Magnuson J."/>
            <person name="Mondo S."/>
            <person name="Nolan M."/>
            <person name="Ohm R."/>
            <person name="Pangilinan J."/>
            <person name="Park H.-J."/>
            <person name="Ramirez L."/>
            <person name="Alfaro M."/>
            <person name="Sun H."/>
            <person name="Tritt A."/>
            <person name="Yoshinaga Y."/>
            <person name="Zwiers L.-H."/>
            <person name="Turgeon B."/>
            <person name="Goodwin S."/>
            <person name="Spatafora J."/>
            <person name="Crous P."/>
            <person name="Grigoriev I."/>
        </authorList>
    </citation>
    <scope>NUCLEOTIDE SEQUENCE</scope>
    <source>
        <strain evidence="2">CBS 161.51</strain>
    </source>
</reference>
<proteinExistence type="predicted"/>
<protein>
    <submittedName>
        <fullName evidence="2">Uncharacterized protein</fullName>
    </submittedName>
</protein>
<name>A0A6A5SF07_9PLEO</name>
<evidence type="ECO:0000256" key="1">
    <source>
        <dbReference type="SAM" id="MobiDB-lite"/>
    </source>
</evidence>
<feature type="compositionally biased region" description="Acidic residues" evidence="1">
    <location>
        <begin position="82"/>
        <end position="100"/>
    </location>
</feature>
<evidence type="ECO:0000313" key="2">
    <source>
        <dbReference type="EMBL" id="KAF1937096.1"/>
    </source>
</evidence>
<dbReference type="EMBL" id="ML976154">
    <property type="protein sequence ID" value="KAF1937096.1"/>
    <property type="molecule type" value="Genomic_DNA"/>
</dbReference>
<feature type="region of interest" description="Disordered" evidence="1">
    <location>
        <begin position="31"/>
        <end position="109"/>
    </location>
</feature>
<dbReference type="Proteomes" id="UP000800038">
    <property type="component" value="Unassembled WGS sequence"/>
</dbReference>
<organism evidence="2 3">
    <name type="scientific">Clathrospora elynae</name>
    <dbReference type="NCBI Taxonomy" id="706981"/>
    <lineage>
        <taxon>Eukaryota</taxon>
        <taxon>Fungi</taxon>
        <taxon>Dikarya</taxon>
        <taxon>Ascomycota</taxon>
        <taxon>Pezizomycotina</taxon>
        <taxon>Dothideomycetes</taxon>
        <taxon>Pleosporomycetidae</taxon>
        <taxon>Pleosporales</taxon>
        <taxon>Diademaceae</taxon>
        <taxon>Clathrospora</taxon>
    </lineage>
</organism>
<feature type="compositionally biased region" description="Low complexity" evidence="1">
    <location>
        <begin position="36"/>
        <end position="48"/>
    </location>
</feature>